<feature type="region of interest" description="Disordered" evidence="1">
    <location>
        <begin position="23"/>
        <end position="71"/>
    </location>
</feature>
<proteinExistence type="predicted"/>
<gene>
    <name evidence="3" type="ORF">BRADI_4g27383v3</name>
</gene>
<evidence type="ECO:0000313" key="5">
    <source>
        <dbReference type="Proteomes" id="UP000008810"/>
    </source>
</evidence>
<dbReference type="Proteomes" id="UP000008810">
    <property type="component" value="Chromosome 4"/>
</dbReference>
<dbReference type="EMBL" id="CM000883">
    <property type="protein sequence ID" value="KQJ89723.1"/>
    <property type="molecule type" value="Genomic_DNA"/>
</dbReference>
<organism evidence="3">
    <name type="scientific">Brachypodium distachyon</name>
    <name type="common">Purple false brome</name>
    <name type="synonym">Trachynia distachya</name>
    <dbReference type="NCBI Taxonomy" id="15368"/>
    <lineage>
        <taxon>Eukaryota</taxon>
        <taxon>Viridiplantae</taxon>
        <taxon>Streptophyta</taxon>
        <taxon>Embryophyta</taxon>
        <taxon>Tracheophyta</taxon>
        <taxon>Spermatophyta</taxon>
        <taxon>Magnoliopsida</taxon>
        <taxon>Liliopsida</taxon>
        <taxon>Poales</taxon>
        <taxon>Poaceae</taxon>
        <taxon>BOP clade</taxon>
        <taxon>Pooideae</taxon>
        <taxon>Stipodae</taxon>
        <taxon>Brachypodieae</taxon>
        <taxon>Brachypodium</taxon>
    </lineage>
</organism>
<reference evidence="3 4" key="1">
    <citation type="journal article" date="2010" name="Nature">
        <title>Genome sequencing and analysis of the model grass Brachypodium distachyon.</title>
        <authorList>
            <consortium name="International Brachypodium Initiative"/>
        </authorList>
    </citation>
    <scope>NUCLEOTIDE SEQUENCE [LARGE SCALE GENOMIC DNA]</scope>
    <source>
        <strain evidence="3 4">Bd21</strain>
    </source>
</reference>
<reference evidence="4" key="3">
    <citation type="submission" date="2018-08" db="UniProtKB">
        <authorList>
            <consortium name="EnsemblPlants"/>
        </authorList>
    </citation>
    <scope>IDENTIFICATION</scope>
    <source>
        <strain evidence="4">cv. Bd21</strain>
    </source>
</reference>
<dbReference type="Gramene" id="KQJ89723">
    <property type="protein sequence ID" value="KQJ89723"/>
    <property type="gene ID" value="BRADI_4g27383v3"/>
</dbReference>
<evidence type="ECO:0000313" key="4">
    <source>
        <dbReference type="EnsemblPlants" id="KQJ89723"/>
    </source>
</evidence>
<protein>
    <submittedName>
        <fullName evidence="3 4">Uncharacterized protein</fullName>
    </submittedName>
</protein>
<dbReference type="InParanoid" id="A0A0Q3HNM2"/>
<evidence type="ECO:0000256" key="2">
    <source>
        <dbReference type="SAM" id="SignalP"/>
    </source>
</evidence>
<evidence type="ECO:0000256" key="1">
    <source>
        <dbReference type="SAM" id="MobiDB-lite"/>
    </source>
</evidence>
<keyword evidence="2" id="KW-0732">Signal</keyword>
<dbReference type="AlphaFoldDB" id="A0A0Q3HNM2"/>
<keyword evidence="5" id="KW-1185">Reference proteome</keyword>
<dbReference type="EnsemblPlants" id="KQJ89723">
    <property type="protein sequence ID" value="KQJ89723"/>
    <property type="gene ID" value="BRADI_4g27383v3"/>
</dbReference>
<name>A0A0Q3HNM2_BRADI</name>
<feature type="signal peptide" evidence="2">
    <location>
        <begin position="1"/>
        <end position="23"/>
    </location>
</feature>
<feature type="compositionally biased region" description="Polar residues" evidence="1">
    <location>
        <begin position="60"/>
        <end position="71"/>
    </location>
</feature>
<reference evidence="3" key="2">
    <citation type="submission" date="2017-06" db="EMBL/GenBank/DDBJ databases">
        <title>WGS assembly of Brachypodium distachyon.</title>
        <authorList>
            <consortium name="The International Brachypodium Initiative"/>
            <person name="Lucas S."/>
            <person name="Harmon-Smith M."/>
            <person name="Lail K."/>
            <person name="Tice H."/>
            <person name="Grimwood J."/>
            <person name="Bruce D."/>
            <person name="Barry K."/>
            <person name="Shu S."/>
            <person name="Lindquist E."/>
            <person name="Wang M."/>
            <person name="Pitluck S."/>
            <person name="Vogel J.P."/>
            <person name="Garvin D.F."/>
            <person name="Mockler T.C."/>
            <person name="Schmutz J."/>
            <person name="Rokhsar D."/>
            <person name="Bevan M.W."/>
        </authorList>
    </citation>
    <scope>NUCLEOTIDE SEQUENCE</scope>
    <source>
        <strain evidence="3">Bd21</strain>
    </source>
</reference>
<accession>A0A0Q3HNM2</accession>
<feature type="chain" id="PRO_5035999625" evidence="2">
    <location>
        <begin position="24"/>
        <end position="71"/>
    </location>
</feature>
<evidence type="ECO:0000313" key="3">
    <source>
        <dbReference type="EMBL" id="KQJ89723.1"/>
    </source>
</evidence>
<sequence length="71" mass="7081">MSSPHATVFLFVFLLASPSHAHARAVPDDGADTNSSGDVPATAPPADTPANGGAAGRSRTLWSTPSDGVGH</sequence>